<evidence type="ECO:0000313" key="3">
    <source>
        <dbReference type="Proteomes" id="UP000183496"/>
    </source>
</evidence>
<reference evidence="2 3" key="1">
    <citation type="submission" date="2016-10" db="EMBL/GenBank/DDBJ databases">
        <authorList>
            <person name="Varghese N."/>
            <person name="Submissions S."/>
        </authorList>
    </citation>
    <scope>NUCLEOTIDE SEQUENCE [LARGE SCALE GENOMIC DNA]</scope>
    <source>
        <strain evidence="3">DSM 19823 / KCTC 23066 / CCTCC M 208030 / D25</strain>
    </source>
</reference>
<name>A0AAJ5BF74_MYRPR</name>
<gene>
    <name evidence="2" type="ORF">SAMN04488089_11662</name>
</gene>
<proteinExistence type="predicted"/>
<evidence type="ECO:0000256" key="1">
    <source>
        <dbReference type="SAM" id="SignalP"/>
    </source>
</evidence>
<keyword evidence="3" id="KW-1185">Reference proteome</keyword>
<dbReference type="AlphaFoldDB" id="A0AAJ5BF74"/>
<dbReference type="RefSeq" id="WP_041891887.1">
    <property type="nucleotide sequence ID" value="NZ_CP010817.1"/>
</dbReference>
<evidence type="ECO:0000313" key="2">
    <source>
        <dbReference type="EMBL" id="SER45885.1"/>
    </source>
</evidence>
<dbReference type="InterPro" id="IPR032562">
    <property type="entry name" value="DUF4929"/>
</dbReference>
<evidence type="ECO:0008006" key="4">
    <source>
        <dbReference type="Google" id="ProtNLM"/>
    </source>
</evidence>
<comment type="caution">
    <text evidence="2">The sequence shown here is derived from an EMBL/GenBank/DDBJ whole genome shotgun (WGS) entry which is preliminary data.</text>
</comment>
<feature type="chain" id="PRO_5042605691" description="DUF4929 domain-containing protein" evidence="1">
    <location>
        <begin position="27"/>
        <end position="400"/>
    </location>
</feature>
<dbReference type="Pfam" id="PF16283">
    <property type="entry name" value="DUF4929"/>
    <property type="match status" value="1"/>
</dbReference>
<protein>
    <recommendedName>
        <fullName evidence="4">DUF4929 domain-containing protein</fullName>
    </recommendedName>
</protein>
<dbReference type="EMBL" id="FOFY01000016">
    <property type="protein sequence ID" value="SER45885.1"/>
    <property type="molecule type" value="Genomic_DNA"/>
</dbReference>
<dbReference type="KEGG" id="mpw:MPR_1872"/>
<keyword evidence="1" id="KW-0732">Signal</keyword>
<dbReference type="Proteomes" id="UP000183496">
    <property type="component" value="Unassembled WGS sequence"/>
</dbReference>
<organism evidence="2 3">
    <name type="scientific">Myroides profundi</name>
    <dbReference type="NCBI Taxonomy" id="480520"/>
    <lineage>
        <taxon>Bacteria</taxon>
        <taxon>Pseudomonadati</taxon>
        <taxon>Bacteroidota</taxon>
        <taxon>Flavobacteriia</taxon>
        <taxon>Flavobacteriales</taxon>
        <taxon>Flavobacteriaceae</taxon>
        <taxon>Myroides</taxon>
    </lineage>
</organism>
<accession>A0AAJ5BF74</accession>
<feature type="signal peptide" evidence="1">
    <location>
        <begin position="1"/>
        <end position="26"/>
    </location>
</feature>
<sequence>MKNNFFKKMIVSASVLLASMSIISCSSDDNSKSQFTGENKIVLMPVSTLSLQDNSTDKIDVNVLLVSSMKEKVELEFKLTSNVVNGQVIAEIDNPKIVLEPGQKKAVLTISSKTRRALKNNAYIQLEIAKNDSQIKLEKSLEIVITPIAGLLDLTPAQKELIEGYKKHGLDLYTMIGELEVTGLIDFKGNEYLTPINSPAKIPVNGKTFITLSEKATADRPILKMVSNAMGIESYCYYLFRELTVNDKEFWTQQPAPMAIMELINLSSSSDESFSMSLDDIEIDLKTKEVKVIGKGKDTYDNPITIIPFQYEYTAWDRLQKLLKEANPIAIENFEQGGSVNPVQYINSGSILEKDDMYQNNTWYKTETKLTDDKLAFQFIIDHYQASGFIKVNVEYKLIK</sequence>
<dbReference type="PROSITE" id="PS51257">
    <property type="entry name" value="PROKAR_LIPOPROTEIN"/>
    <property type="match status" value="1"/>
</dbReference>